<dbReference type="RefSeq" id="WP_136334440.1">
    <property type="nucleotide sequence ID" value="NZ_QXMP01000004.1"/>
</dbReference>
<dbReference type="Pfam" id="PF00571">
    <property type="entry name" value="CBS"/>
    <property type="match status" value="1"/>
</dbReference>
<organism evidence="2 3">
    <name type="scientific">Robertkochia marina</name>
    <dbReference type="NCBI Taxonomy" id="1227945"/>
    <lineage>
        <taxon>Bacteria</taxon>
        <taxon>Pseudomonadati</taxon>
        <taxon>Bacteroidota</taxon>
        <taxon>Flavobacteriia</taxon>
        <taxon>Flavobacteriales</taxon>
        <taxon>Flavobacteriaceae</taxon>
        <taxon>Robertkochia</taxon>
    </lineage>
</organism>
<reference evidence="2 3" key="1">
    <citation type="submission" date="2019-04" db="EMBL/GenBank/DDBJ databases">
        <title>Draft genome sequence of Robertkochia marina CC-AMO-30D.</title>
        <authorList>
            <person name="Hameed A."/>
            <person name="Lin S.-Y."/>
            <person name="Shahina M."/>
            <person name="Lai W.-A."/>
            <person name="Young C.-C."/>
        </authorList>
    </citation>
    <scope>NUCLEOTIDE SEQUENCE [LARGE SCALE GENOMIC DNA]</scope>
    <source>
        <strain evidence="2 3">CC-AMO-30D</strain>
    </source>
</reference>
<dbReference type="InterPro" id="IPR000644">
    <property type="entry name" value="CBS_dom"/>
</dbReference>
<comment type="caution">
    <text evidence="2">The sequence shown here is derived from an EMBL/GenBank/DDBJ whole genome shotgun (WGS) entry which is preliminary data.</text>
</comment>
<keyword evidence="3" id="KW-1185">Reference proteome</keyword>
<protein>
    <submittedName>
        <fullName evidence="2">CBS domain-containing protein</fullName>
    </submittedName>
</protein>
<dbReference type="InterPro" id="IPR046342">
    <property type="entry name" value="CBS_dom_sf"/>
</dbReference>
<dbReference type="AlphaFoldDB" id="A0A4S3M280"/>
<accession>A0A4S3M280</accession>
<name>A0A4S3M280_9FLAO</name>
<sequence>MNLHTHIMNDYMPLLPDYTVAMASGMFAQSTCTHIPVVEDDRLLGLLSEEDVAGFDGEKKISDYLYLLDHFYVRKRTVWLDVLEAFARSNSNIMPVLDAAGEYQGYYELLDLIGLFKETPFLSEQGGVVIVEKGKNDYSFSEISQIVESNNGRLLGAFISDIHEDVAQVTVKVSSSGLNEIIQTFRRYSYNVIAGNEDDAYVEELKKRSKYLDKYLNI</sequence>
<evidence type="ECO:0000313" key="2">
    <source>
        <dbReference type="EMBL" id="THD68950.1"/>
    </source>
</evidence>
<feature type="domain" description="CBS" evidence="1">
    <location>
        <begin position="10"/>
        <end position="53"/>
    </location>
</feature>
<dbReference type="Proteomes" id="UP000305939">
    <property type="component" value="Unassembled WGS sequence"/>
</dbReference>
<gene>
    <name evidence="2" type="ORF">E7Z59_01050</name>
</gene>
<dbReference type="EMBL" id="SSMC01000001">
    <property type="protein sequence ID" value="THD68950.1"/>
    <property type="molecule type" value="Genomic_DNA"/>
</dbReference>
<evidence type="ECO:0000259" key="1">
    <source>
        <dbReference type="Pfam" id="PF00571"/>
    </source>
</evidence>
<proteinExistence type="predicted"/>
<dbReference type="Gene3D" id="3.10.580.10">
    <property type="entry name" value="CBS-domain"/>
    <property type="match status" value="1"/>
</dbReference>
<evidence type="ECO:0000313" key="3">
    <source>
        <dbReference type="Proteomes" id="UP000305939"/>
    </source>
</evidence>
<dbReference type="SUPFAM" id="SSF54631">
    <property type="entry name" value="CBS-domain pair"/>
    <property type="match status" value="1"/>
</dbReference>
<dbReference type="OrthoDB" id="1523762at2"/>